<evidence type="ECO:0000313" key="5">
    <source>
        <dbReference type="EMBL" id="HFJ54313.1"/>
    </source>
</evidence>
<dbReference type="NCBIfam" id="TIGR02124">
    <property type="entry name" value="hypE"/>
    <property type="match status" value="1"/>
</dbReference>
<dbReference type="AlphaFoldDB" id="A0A7C1NEA3"/>
<sequence length="358" mass="38497">MKGKKGASGKIGVYPGAFPDREDTEQIVLAHGAGGRKMHRLIRELFLKYFGNPVLNRLEDAAAVRLHSNQICFTTDSYVVQPLFFPGGDIGKLAVAGTVNDLAVCGAQPEFIALGFILREGVRMATVEKICKSISQTAKKAGVTIVTGDTKVIERDVRQGESEGVYINASGVGRRLGVELGVERIRPGDVILINGEVGSHEAAVALARGTYRLKADLKSDCAPLNRLIMAVLECGGVRVMRDPTRGGLATTLNEFAEMCGLGLIVDEQAVPVSRAVRGVAELLGLDPLYMANEGKVVIISARQQAEAILKVMRSFPEGRDARVIGEVAKVPAGVWLKTRLGSLRRLLMLEGEQLPRIC</sequence>
<dbReference type="PANTHER" id="PTHR30303:SF0">
    <property type="entry name" value="CARBAMOYL DEHYDRATASE HYPE"/>
    <property type="match status" value="1"/>
</dbReference>
<dbReference type="SUPFAM" id="SSF56042">
    <property type="entry name" value="PurM C-terminal domain-like"/>
    <property type="match status" value="1"/>
</dbReference>
<dbReference type="InterPro" id="IPR010918">
    <property type="entry name" value="PurM-like_C_dom"/>
</dbReference>
<name>A0A7C1NEA3_UNCW3</name>
<dbReference type="SUPFAM" id="SSF55326">
    <property type="entry name" value="PurM N-terminal domain-like"/>
    <property type="match status" value="1"/>
</dbReference>
<dbReference type="PANTHER" id="PTHR30303">
    <property type="entry name" value="HYDROGENASE ISOENZYMES FORMATION PROTEIN HYPE"/>
    <property type="match status" value="1"/>
</dbReference>
<dbReference type="EMBL" id="DSLG01000005">
    <property type="protein sequence ID" value="HEA87358.1"/>
    <property type="molecule type" value="Genomic_DNA"/>
</dbReference>
<reference evidence="4" key="1">
    <citation type="journal article" date="2020" name="mSystems">
        <title>Genome- and Community-Level Interaction Insights into Carbon Utilization and Element Cycling Functions of Hydrothermarchaeota in Hydrothermal Sediment.</title>
        <authorList>
            <person name="Zhou Z."/>
            <person name="Liu Y."/>
            <person name="Xu W."/>
            <person name="Pan J."/>
            <person name="Luo Z.H."/>
            <person name="Li M."/>
        </authorList>
    </citation>
    <scope>NUCLEOTIDE SEQUENCE [LARGE SCALE GENOMIC DNA]</scope>
    <source>
        <strain evidence="4">SpSt-265</strain>
        <strain evidence="5">SpSt-465</strain>
    </source>
</reference>
<evidence type="ECO:0000259" key="3">
    <source>
        <dbReference type="Pfam" id="PF02769"/>
    </source>
</evidence>
<dbReference type="Pfam" id="PF02769">
    <property type="entry name" value="AIRS_C"/>
    <property type="match status" value="1"/>
</dbReference>
<comment type="caution">
    <text evidence="4">The sequence shown here is derived from an EMBL/GenBank/DDBJ whole genome shotgun (WGS) entry which is preliminary data.</text>
</comment>
<dbReference type="InterPro" id="IPR011854">
    <property type="entry name" value="HypE"/>
</dbReference>
<accession>A0A7C1NEA3</accession>
<dbReference type="EMBL" id="DSTU01000008">
    <property type="protein sequence ID" value="HFJ54313.1"/>
    <property type="molecule type" value="Genomic_DNA"/>
</dbReference>
<dbReference type="InterPro" id="IPR036676">
    <property type="entry name" value="PurM-like_C_sf"/>
</dbReference>
<dbReference type="CDD" id="cd02197">
    <property type="entry name" value="HypE"/>
    <property type="match status" value="1"/>
</dbReference>
<dbReference type="Pfam" id="PF00586">
    <property type="entry name" value="AIRS"/>
    <property type="match status" value="1"/>
</dbReference>
<organism evidence="4">
    <name type="scientific">candidate division WOR-3 bacterium</name>
    <dbReference type="NCBI Taxonomy" id="2052148"/>
    <lineage>
        <taxon>Bacteria</taxon>
        <taxon>Bacteria division WOR-3</taxon>
    </lineage>
</organism>
<comment type="similarity">
    <text evidence="1">Belongs to the HypE family.</text>
</comment>
<dbReference type="Gene3D" id="3.90.650.10">
    <property type="entry name" value="PurM-like C-terminal domain"/>
    <property type="match status" value="1"/>
</dbReference>
<protein>
    <submittedName>
        <fullName evidence="4">Hydrogenase expression/formation protein HypE</fullName>
    </submittedName>
</protein>
<evidence type="ECO:0000259" key="2">
    <source>
        <dbReference type="Pfam" id="PF00586"/>
    </source>
</evidence>
<feature type="domain" description="PurM-like C-terminal" evidence="3">
    <location>
        <begin position="186"/>
        <end position="331"/>
    </location>
</feature>
<dbReference type="InterPro" id="IPR036921">
    <property type="entry name" value="PurM-like_N_sf"/>
</dbReference>
<gene>
    <name evidence="4" type="primary">hypE</name>
    <name evidence="4" type="ORF">ENP94_05015</name>
    <name evidence="5" type="ORF">ENS16_06450</name>
</gene>
<evidence type="ECO:0000313" key="4">
    <source>
        <dbReference type="EMBL" id="HEA87358.1"/>
    </source>
</evidence>
<evidence type="ECO:0000256" key="1">
    <source>
        <dbReference type="ARBA" id="ARBA00006243"/>
    </source>
</evidence>
<dbReference type="PIRSF" id="PIRSF005644">
    <property type="entry name" value="Hdrgns_mtr_HypE"/>
    <property type="match status" value="1"/>
</dbReference>
<feature type="domain" description="PurM-like N-terminal" evidence="2">
    <location>
        <begin position="59"/>
        <end position="174"/>
    </location>
</feature>
<dbReference type="GO" id="GO:0051604">
    <property type="term" value="P:protein maturation"/>
    <property type="evidence" value="ECO:0007669"/>
    <property type="project" value="TreeGrafter"/>
</dbReference>
<proteinExistence type="inferred from homology"/>
<dbReference type="InterPro" id="IPR016188">
    <property type="entry name" value="PurM-like_N"/>
</dbReference>
<dbReference type="Gene3D" id="3.30.1330.10">
    <property type="entry name" value="PurM-like, N-terminal domain"/>
    <property type="match status" value="1"/>
</dbReference>